<sequence>WKPGSRCRAVYSADGLVYPAVVLWVKDQRCCVRYDEYNNEEELDVGSLLHPDELRGPSRAAAVTKLRLLVLQGSSWIPSPPSSNLDWRRQRRDSSKGDRGRERTSTPRDSPNMMKAGSKNENTVEKETAEKRKGDPTNIFFPPFPPQIESMSPLSFIPPPLPPAWTLQGKEVGDCPDVSAVTNMFMLWYMCGFHTGSFLSRRQKATVFQTNRRRHRKPLSWSKGENGC</sequence>
<dbReference type="GO" id="GO:0003723">
    <property type="term" value="F:RNA binding"/>
    <property type="evidence" value="ECO:0007669"/>
    <property type="project" value="InterPro"/>
</dbReference>
<keyword evidence="7" id="KW-0508">mRNA splicing</keyword>
<evidence type="ECO:0000256" key="8">
    <source>
        <dbReference type="ARBA" id="ARBA00023242"/>
    </source>
</evidence>
<keyword evidence="8" id="KW-0539">Nucleus</keyword>
<feature type="domain" description="Tudor" evidence="11">
    <location>
        <begin position="1"/>
        <end position="58"/>
    </location>
</feature>
<evidence type="ECO:0000256" key="6">
    <source>
        <dbReference type="ARBA" id="ARBA00022664"/>
    </source>
</evidence>
<dbReference type="SMART" id="SM00333">
    <property type="entry name" value="TUDOR"/>
    <property type="match status" value="1"/>
</dbReference>
<evidence type="ECO:0000256" key="2">
    <source>
        <dbReference type="ARBA" id="ARBA00004408"/>
    </source>
</evidence>
<dbReference type="PROSITE" id="PS50304">
    <property type="entry name" value="TUDOR"/>
    <property type="match status" value="1"/>
</dbReference>
<evidence type="ECO:0000256" key="10">
    <source>
        <dbReference type="SAM" id="MobiDB-lite"/>
    </source>
</evidence>
<feature type="compositionally biased region" description="Basic and acidic residues" evidence="10">
    <location>
        <begin position="86"/>
        <end position="106"/>
    </location>
</feature>
<dbReference type="Proteomes" id="UP000028760">
    <property type="component" value="Unassembled WGS sequence"/>
</dbReference>
<comment type="subcellular location">
    <subcellularLocation>
        <location evidence="1">Cytoplasm</location>
        <location evidence="1">Myofibril</location>
        <location evidence="1">Sarcomere</location>
        <location evidence="1">Z line</location>
    </subcellularLocation>
    <subcellularLocation>
        <location evidence="3">Cytoplasmic granule</location>
    </subcellularLocation>
    <subcellularLocation>
        <location evidence="2">Nucleus</location>
        <location evidence="2">Cajal body</location>
    </subcellularLocation>
    <subcellularLocation>
        <location evidence="9">Nucleus</location>
        <location evidence="9">Gem</location>
    </subcellularLocation>
    <subcellularLocation>
        <location evidence="4">Perikaryon</location>
    </subcellularLocation>
</comment>
<feature type="region of interest" description="Disordered" evidence="10">
    <location>
        <begin position="80"/>
        <end position="139"/>
    </location>
</feature>
<evidence type="ECO:0000256" key="9">
    <source>
        <dbReference type="ARBA" id="ARBA00034695"/>
    </source>
</evidence>
<dbReference type="GO" id="GO:0008380">
    <property type="term" value="P:RNA splicing"/>
    <property type="evidence" value="ECO:0007669"/>
    <property type="project" value="UniProtKB-KW"/>
</dbReference>
<dbReference type="STRING" id="48698.ENSPFOP00000029554"/>
<dbReference type="GO" id="GO:0097504">
    <property type="term" value="C:Gemini of Cajal bodies"/>
    <property type="evidence" value="ECO:0007669"/>
    <property type="project" value="UniProtKB-SubCell"/>
</dbReference>
<dbReference type="GO" id="GO:0043204">
    <property type="term" value="C:perikaryon"/>
    <property type="evidence" value="ECO:0007669"/>
    <property type="project" value="UniProtKB-SubCell"/>
</dbReference>
<dbReference type="SUPFAM" id="SSF63748">
    <property type="entry name" value="Tudor/PWWP/MBT"/>
    <property type="match status" value="1"/>
</dbReference>
<dbReference type="PANTHER" id="PTHR39267:SF1">
    <property type="entry name" value="SURVIVAL MOTOR NEURON PROTEIN"/>
    <property type="match status" value="1"/>
</dbReference>
<reference evidence="13" key="1">
    <citation type="submission" date="2013-10" db="EMBL/GenBank/DDBJ databases">
        <authorList>
            <person name="Schartl M."/>
            <person name="Warren W."/>
        </authorList>
    </citation>
    <scope>NUCLEOTIDE SEQUENCE [LARGE SCALE GENOMIC DNA]</scope>
    <source>
        <strain evidence="13">female</strain>
    </source>
</reference>
<organism evidence="12 13">
    <name type="scientific">Poecilia formosa</name>
    <name type="common">Amazon molly</name>
    <name type="synonym">Limia formosa</name>
    <dbReference type="NCBI Taxonomy" id="48698"/>
    <lineage>
        <taxon>Eukaryota</taxon>
        <taxon>Metazoa</taxon>
        <taxon>Chordata</taxon>
        <taxon>Craniata</taxon>
        <taxon>Vertebrata</taxon>
        <taxon>Euteleostomi</taxon>
        <taxon>Actinopterygii</taxon>
        <taxon>Neopterygii</taxon>
        <taxon>Teleostei</taxon>
        <taxon>Neoteleostei</taxon>
        <taxon>Acanthomorphata</taxon>
        <taxon>Ovalentaria</taxon>
        <taxon>Atherinomorphae</taxon>
        <taxon>Cyprinodontiformes</taxon>
        <taxon>Poeciliidae</taxon>
        <taxon>Poeciliinae</taxon>
        <taxon>Poecilia</taxon>
    </lineage>
</organism>
<dbReference type="Pfam" id="PF06003">
    <property type="entry name" value="SMN_Tudor"/>
    <property type="match status" value="1"/>
</dbReference>
<dbReference type="Pfam" id="PF20635">
    <property type="entry name" value="SMN_YG-box"/>
    <property type="match status" value="1"/>
</dbReference>
<dbReference type="GO" id="GO:0015030">
    <property type="term" value="C:Cajal body"/>
    <property type="evidence" value="ECO:0007669"/>
    <property type="project" value="UniProtKB-SubCell"/>
</dbReference>
<evidence type="ECO:0000256" key="5">
    <source>
        <dbReference type="ARBA" id="ARBA00005371"/>
    </source>
</evidence>
<evidence type="ECO:0000313" key="13">
    <source>
        <dbReference type="Proteomes" id="UP000028760"/>
    </source>
</evidence>
<evidence type="ECO:0000256" key="3">
    <source>
        <dbReference type="ARBA" id="ARBA00004463"/>
    </source>
</evidence>
<dbReference type="EMBL" id="AYCK01016273">
    <property type="status" value="NOT_ANNOTATED_CDS"/>
    <property type="molecule type" value="Genomic_DNA"/>
</dbReference>
<dbReference type="OMA" id="RAFWGES"/>
<dbReference type="GO" id="GO:0006397">
    <property type="term" value="P:mRNA processing"/>
    <property type="evidence" value="ECO:0007669"/>
    <property type="project" value="UniProtKB-KW"/>
</dbReference>
<name>A0A096MDR3_POEFO</name>
<dbReference type="Gene3D" id="2.30.30.140">
    <property type="match status" value="1"/>
</dbReference>
<comment type="similarity">
    <text evidence="5">Belongs to the SMN family.</text>
</comment>
<evidence type="ECO:0000259" key="11">
    <source>
        <dbReference type="PROSITE" id="PS50304"/>
    </source>
</evidence>
<evidence type="ECO:0000256" key="7">
    <source>
        <dbReference type="ARBA" id="ARBA00023187"/>
    </source>
</evidence>
<dbReference type="PANTHER" id="PTHR39267">
    <property type="entry name" value="SURVIVAL MOTOR NEURON-LIKE PROTEIN 1"/>
    <property type="match status" value="1"/>
</dbReference>
<dbReference type="Ensembl" id="ENSPFOT00000024951.1">
    <property type="protein sequence ID" value="ENSPFOP00000029554.1"/>
    <property type="gene ID" value="ENSPFOG00000022021.1"/>
</dbReference>
<feature type="compositionally biased region" description="Basic and acidic residues" evidence="10">
    <location>
        <begin position="122"/>
        <end position="135"/>
    </location>
</feature>
<accession>A0A096MDR3</accession>
<proteinExistence type="inferred from homology"/>
<evidence type="ECO:0000313" key="12">
    <source>
        <dbReference type="Ensembl" id="ENSPFOP00000029554.1"/>
    </source>
</evidence>
<evidence type="ECO:0000256" key="4">
    <source>
        <dbReference type="ARBA" id="ARBA00004484"/>
    </source>
</evidence>
<reference evidence="12" key="2">
    <citation type="submission" date="2025-08" db="UniProtKB">
        <authorList>
            <consortium name="Ensembl"/>
        </authorList>
    </citation>
    <scope>IDENTIFICATION</scope>
</reference>
<evidence type="ECO:0000256" key="1">
    <source>
        <dbReference type="ARBA" id="ARBA00004216"/>
    </source>
</evidence>
<dbReference type="InterPro" id="IPR010304">
    <property type="entry name" value="SMN_Tudor"/>
</dbReference>
<dbReference type="GO" id="GO:0030018">
    <property type="term" value="C:Z disc"/>
    <property type="evidence" value="ECO:0007669"/>
    <property type="project" value="UniProtKB-SubCell"/>
</dbReference>
<keyword evidence="13" id="KW-1185">Reference proteome</keyword>
<dbReference type="AlphaFoldDB" id="A0A096MDR3"/>
<dbReference type="InterPro" id="IPR002999">
    <property type="entry name" value="Tudor"/>
</dbReference>
<protein>
    <recommendedName>
        <fullName evidence="11">Tudor domain-containing protein</fullName>
    </recommendedName>
</protein>
<dbReference type="GeneTree" id="ENSGT00940000175916"/>
<dbReference type="InterPro" id="IPR040424">
    <property type="entry name" value="Smn1"/>
</dbReference>
<keyword evidence="6" id="KW-0507">mRNA processing</keyword>
<reference evidence="12" key="3">
    <citation type="submission" date="2025-09" db="UniProtKB">
        <authorList>
            <consortium name="Ensembl"/>
        </authorList>
    </citation>
    <scope>IDENTIFICATION</scope>
</reference>